<dbReference type="EC" id="3.2.2.31" evidence="4"/>
<evidence type="ECO:0000313" key="14">
    <source>
        <dbReference type="EMBL" id="OGZ55147.1"/>
    </source>
</evidence>
<dbReference type="EMBL" id="MHNZ01000037">
    <property type="protein sequence ID" value="OGZ55147.1"/>
    <property type="molecule type" value="Genomic_DNA"/>
</dbReference>
<dbReference type="InterPro" id="IPR000445">
    <property type="entry name" value="HhH_motif"/>
</dbReference>
<evidence type="ECO:0000256" key="9">
    <source>
        <dbReference type="ARBA" id="ARBA00023004"/>
    </source>
</evidence>
<dbReference type="GO" id="GO:0006284">
    <property type="term" value="P:base-excision repair"/>
    <property type="evidence" value="ECO:0007669"/>
    <property type="project" value="InterPro"/>
</dbReference>
<dbReference type="GO" id="GO:0034039">
    <property type="term" value="F:8-oxo-7,8-dihydroguanine DNA N-glycosylase activity"/>
    <property type="evidence" value="ECO:0007669"/>
    <property type="project" value="TreeGrafter"/>
</dbReference>
<dbReference type="Pfam" id="PF00633">
    <property type="entry name" value="HHH"/>
    <property type="match status" value="1"/>
</dbReference>
<keyword evidence="6" id="KW-0479">Metal-binding</keyword>
<dbReference type="GO" id="GO:0046872">
    <property type="term" value="F:metal ion binding"/>
    <property type="evidence" value="ECO:0007669"/>
    <property type="project" value="UniProtKB-KW"/>
</dbReference>
<dbReference type="SUPFAM" id="SSF48150">
    <property type="entry name" value="DNA-glycosylase"/>
    <property type="match status" value="1"/>
</dbReference>
<feature type="domain" description="HhH-GPD" evidence="13">
    <location>
        <begin position="43"/>
        <end position="191"/>
    </location>
</feature>
<evidence type="ECO:0000256" key="2">
    <source>
        <dbReference type="ARBA" id="ARBA00001966"/>
    </source>
</evidence>
<dbReference type="SMART" id="SM00478">
    <property type="entry name" value="ENDO3c"/>
    <property type="match status" value="1"/>
</dbReference>
<evidence type="ECO:0000259" key="13">
    <source>
        <dbReference type="SMART" id="SM00478"/>
    </source>
</evidence>
<dbReference type="InterPro" id="IPR023170">
    <property type="entry name" value="HhH_base_excis_C"/>
</dbReference>
<reference evidence="14 15" key="1">
    <citation type="journal article" date="2016" name="Nat. Commun.">
        <title>Thousands of microbial genomes shed light on interconnected biogeochemical processes in an aquifer system.</title>
        <authorList>
            <person name="Anantharaman K."/>
            <person name="Brown C.T."/>
            <person name="Hug L.A."/>
            <person name="Sharon I."/>
            <person name="Castelle C.J."/>
            <person name="Probst A.J."/>
            <person name="Thomas B.C."/>
            <person name="Singh A."/>
            <person name="Wilkins M.J."/>
            <person name="Karaoz U."/>
            <person name="Brodie E.L."/>
            <person name="Williams K.H."/>
            <person name="Hubbard S.S."/>
            <person name="Banfield J.F."/>
        </authorList>
    </citation>
    <scope>NUCLEOTIDE SEQUENCE [LARGE SCALE GENOMIC DNA]</scope>
</reference>
<comment type="catalytic activity">
    <reaction evidence="1">
        <text>Hydrolyzes free adenine bases from 7,8-dihydro-8-oxoguanine:adenine mismatched double-stranded DNA, leaving an apurinic site.</text>
        <dbReference type="EC" id="3.2.2.31"/>
    </reaction>
</comment>
<evidence type="ECO:0000256" key="4">
    <source>
        <dbReference type="ARBA" id="ARBA00012045"/>
    </source>
</evidence>
<comment type="caution">
    <text evidence="14">The sequence shown here is derived from an EMBL/GenBank/DDBJ whole genome shotgun (WGS) entry which is preliminary data.</text>
</comment>
<dbReference type="InterPro" id="IPR004036">
    <property type="entry name" value="Endonuclease-III-like_CS2"/>
</dbReference>
<name>A0A1G2GY59_9BACT</name>
<keyword evidence="8" id="KW-0378">Hydrolase</keyword>
<dbReference type="Pfam" id="PF00730">
    <property type="entry name" value="HhH-GPD"/>
    <property type="match status" value="1"/>
</dbReference>
<dbReference type="GO" id="GO:0000701">
    <property type="term" value="F:purine-specific mismatch base pair DNA N-glycosylase activity"/>
    <property type="evidence" value="ECO:0007669"/>
    <property type="project" value="UniProtKB-EC"/>
</dbReference>
<dbReference type="Gene3D" id="1.10.340.30">
    <property type="entry name" value="Hypothetical protein, domain 2"/>
    <property type="match status" value="1"/>
</dbReference>
<comment type="similarity">
    <text evidence="3">Belongs to the Nth/MutY family.</text>
</comment>
<dbReference type="InterPro" id="IPR003265">
    <property type="entry name" value="HhH-GPD_domain"/>
</dbReference>
<evidence type="ECO:0000313" key="15">
    <source>
        <dbReference type="Proteomes" id="UP000177954"/>
    </source>
</evidence>
<evidence type="ECO:0000256" key="12">
    <source>
        <dbReference type="ARBA" id="ARBA00023295"/>
    </source>
</evidence>
<dbReference type="CDD" id="cd00056">
    <property type="entry name" value="ENDO3c"/>
    <property type="match status" value="1"/>
</dbReference>
<keyword evidence="11" id="KW-0234">DNA repair</keyword>
<dbReference type="PANTHER" id="PTHR42944">
    <property type="entry name" value="ADENINE DNA GLYCOSYLASE"/>
    <property type="match status" value="1"/>
</dbReference>
<dbReference type="GO" id="GO:0035485">
    <property type="term" value="F:adenine/guanine mispair binding"/>
    <property type="evidence" value="ECO:0007669"/>
    <property type="project" value="TreeGrafter"/>
</dbReference>
<comment type="cofactor">
    <cofactor evidence="2">
        <name>[4Fe-4S] cluster</name>
        <dbReference type="ChEBI" id="CHEBI:49883"/>
    </cofactor>
</comment>
<evidence type="ECO:0000256" key="8">
    <source>
        <dbReference type="ARBA" id="ARBA00022801"/>
    </source>
</evidence>
<accession>A0A1G2GY59</accession>
<dbReference type="AlphaFoldDB" id="A0A1G2GY59"/>
<evidence type="ECO:0000256" key="11">
    <source>
        <dbReference type="ARBA" id="ARBA00023204"/>
    </source>
</evidence>
<evidence type="ECO:0000256" key="6">
    <source>
        <dbReference type="ARBA" id="ARBA00022723"/>
    </source>
</evidence>
<dbReference type="GO" id="GO:0032357">
    <property type="term" value="F:oxidized purine DNA binding"/>
    <property type="evidence" value="ECO:0007669"/>
    <property type="project" value="TreeGrafter"/>
</dbReference>
<organism evidence="14 15">
    <name type="scientific">Candidatus Ryanbacteria bacterium RIFCSPLOWO2_02_FULL_47_14</name>
    <dbReference type="NCBI Taxonomy" id="1802129"/>
    <lineage>
        <taxon>Bacteria</taxon>
        <taxon>Candidatus Ryaniibacteriota</taxon>
    </lineage>
</organism>
<keyword evidence="12" id="KW-0326">Glycosidase</keyword>
<evidence type="ECO:0000256" key="5">
    <source>
        <dbReference type="ARBA" id="ARBA00022023"/>
    </source>
</evidence>
<keyword evidence="7" id="KW-0227">DNA damage</keyword>
<evidence type="ECO:0000256" key="3">
    <source>
        <dbReference type="ARBA" id="ARBA00008343"/>
    </source>
</evidence>
<dbReference type="InterPro" id="IPR011257">
    <property type="entry name" value="DNA_glycosylase"/>
</dbReference>
<evidence type="ECO:0000256" key="10">
    <source>
        <dbReference type="ARBA" id="ARBA00023014"/>
    </source>
</evidence>
<dbReference type="PROSITE" id="PS01155">
    <property type="entry name" value="ENDONUCLEASE_III_2"/>
    <property type="match status" value="1"/>
</dbReference>
<proteinExistence type="inferred from homology"/>
<dbReference type="InterPro" id="IPR044298">
    <property type="entry name" value="MIG/MutY"/>
</dbReference>
<keyword evidence="10" id="KW-0411">Iron-sulfur</keyword>
<dbReference type="GO" id="GO:0051536">
    <property type="term" value="F:iron-sulfur cluster binding"/>
    <property type="evidence" value="ECO:0007669"/>
    <property type="project" value="UniProtKB-KW"/>
</dbReference>
<evidence type="ECO:0000256" key="7">
    <source>
        <dbReference type="ARBA" id="ARBA00022763"/>
    </source>
</evidence>
<dbReference type="GO" id="GO:0006298">
    <property type="term" value="P:mismatch repair"/>
    <property type="evidence" value="ECO:0007669"/>
    <property type="project" value="TreeGrafter"/>
</dbReference>
<evidence type="ECO:0000256" key="1">
    <source>
        <dbReference type="ARBA" id="ARBA00000843"/>
    </source>
</evidence>
<dbReference type="STRING" id="1802129.A3J04_02780"/>
<protein>
    <recommendedName>
        <fullName evidence="5">Adenine DNA glycosylase</fullName>
        <ecNumber evidence="4">3.2.2.31</ecNumber>
    </recommendedName>
</protein>
<sequence>MARALGTKQFRSHILAWYKQYGRHDLPWRKTRDPYKILVSEVMLQQTQTDRVKEKYKLFLTKFPTVTSLARAPTRTVLAAWSGLGYNRRALYLHRATQKIARDFHGRFPQTPEMLEMLPGVGPYTARAVCAFAWNKPEIFIETNIRRVFIYFHFKNRARVPDSDILPMIARTLDHTNPRCWYWALMDYGAGALKEIPNPNRKSRHYTRQSRFEGSQRYARAKILQFVLARPHGVLVADVIRFSFRDSLLPHSRTEISEIISQLAAEGFLRKIGRVWKA</sequence>
<dbReference type="Proteomes" id="UP000177954">
    <property type="component" value="Unassembled WGS sequence"/>
</dbReference>
<dbReference type="PANTHER" id="PTHR42944:SF1">
    <property type="entry name" value="ADENINE DNA GLYCOSYLASE"/>
    <property type="match status" value="1"/>
</dbReference>
<gene>
    <name evidence="14" type="ORF">A3J04_02780</name>
</gene>
<dbReference type="Gene3D" id="1.10.1670.10">
    <property type="entry name" value="Helix-hairpin-Helix base-excision DNA repair enzymes (C-terminal)"/>
    <property type="match status" value="1"/>
</dbReference>
<keyword evidence="9" id="KW-0408">Iron</keyword>